<feature type="repeat" description="ANK" evidence="3">
    <location>
        <begin position="280"/>
        <end position="312"/>
    </location>
</feature>
<dbReference type="SMART" id="SM00248">
    <property type="entry name" value="ANK"/>
    <property type="match status" value="8"/>
</dbReference>
<sequence>MRKLLPLCQTDADSDDYNTKTALIYAAGESQGVCIEFLLDQLSDITGQDKHGYTALEHGMTNPQSSEAILEQLIRRTRTENIDLPELLLDAVRHQSAHTVGLVLDLLPTQFDCELAKMALDVAANLGKGDVCRALLNQIDRSTMNLYQCHIESVLKNAAHSGHLNVVKVLIEHEGALVMASAGRDALIQAAKENHPEIIIYLIGAGADVHMQAKLLEEAAVRNGDLDILKMLYTRCPGLGQYESSPKRTILSYATQGGHVEIAEFLIQTHHVDIHQRDLAGKTALSYAALGCQSEMVDFLVGLGAEVDAIDSEGRTPLFSATTHEVLAYLPRHSLLPGQELEKTKQRRRQTVLTLLRHGADVNHRGPDGKSALLKNAASNVEDMVQLLLEHDANRFLPDIHGKTALNYAWSDDIIRMLYAGI</sequence>
<dbReference type="Proteomes" id="UP001610334">
    <property type="component" value="Unassembled WGS sequence"/>
</dbReference>
<evidence type="ECO:0000256" key="1">
    <source>
        <dbReference type="ARBA" id="ARBA00022737"/>
    </source>
</evidence>
<keyword evidence="2 3" id="KW-0040">ANK repeat</keyword>
<dbReference type="InterPro" id="IPR036770">
    <property type="entry name" value="Ankyrin_rpt-contain_sf"/>
</dbReference>
<organism evidence="4 5">
    <name type="scientific">Aspergillus granulosus</name>
    <dbReference type="NCBI Taxonomy" id="176169"/>
    <lineage>
        <taxon>Eukaryota</taxon>
        <taxon>Fungi</taxon>
        <taxon>Dikarya</taxon>
        <taxon>Ascomycota</taxon>
        <taxon>Pezizomycotina</taxon>
        <taxon>Eurotiomycetes</taxon>
        <taxon>Eurotiomycetidae</taxon>
        <taxon>Eurotiales</taxon>
        <taxon>Aspergillaceae</taxon>
        <taxon>Aspergillus</taxon>
        <taxon>Aspergillus subgen. Nidulantes</taxon>
    </lineage>
</organism>
<evidence type="ECO:0000256" key="2">
    <source>
        <dbReference type="ARBA" id="ARBA00023043"/>
    </source>
</evidence>
<accession>A0ABR4GR29</accession>
<dbReference type="InterPro" id="IPR002110">
    <property type="entry name" value="Ankyrin_rpt"/>
</dbReference>
<evidence type="ECO:0000313" key="5">
    <source>
        <dbReference type="Proteomes" id="UP001610334"/>
    </source>
</evidence>
<feature type="repeat" description="ANK" evidence="3">
    <location>
        <begin position="182"/>
        <end position="214"/>
    </location>
</feature>
<dbReference type="Gene3D" id="1.25.40.20">
    <property type="entry name" value="Ankyrin repeat-containing domain"/>
    <property type="match status" value="3"/>
</dbReference>
<dbReference type="PANTHER" id="PTHR24166:SF48">
    <property type="entry name" value="PROTEIN VAPYRIN"/>
    <property type="match status" value="1"/>
</dbReference>
<protein>
    <submittedName>
        <fullName evidence="4">Ankyrin repeat-containing domain protein</fullName>
    </submittedName>
</protein>
<dbReference type="InterPro" id="IPR050889">
    <property type="entry name" value="Dendritic_Spine_Reg/Scaffold"/>
</dbReference>
<dbReference type="EMBL" id="JBFXLT010000387">
    <property type="protein sequence ID" value="KAL2801506.1"/>
    <property type="molecule type" value="Genomic_DNA"/>
</dbReference>
<dbReference type="Pfam" id="PF12796">
    <property type="entry name" value="Ank_2"/>
    <property type="match status" value="3"/>
</dbReference>
<evidence type="ECO:0000313" key="4">
    <source>
        <dbReference type="EMBL" id="KAL2801506.1"/>
    </source>
</evidence>
<keyword evidence="1" id="KW-0677">Repeat</keyword>
<proteinExistence type="predicted"/>
<dbReference type="PROSITE" id="PS50297">
    <property type="entry name" value="ANK_REP_REGION"/>
    <property type="match status" value="1"/>
</dbReference>
<dbReference type="SUPFAM" id="SSF48403">
    <property type="entry name" value="Ankyrin repeat"/>
    <property type="match status" value="1"/>
</dbReference>
<gene>
    <name evidence="4" type="ORF">BJX63DRAFT_438784</name>
</gene>
<comment type="caution">
    <text evidence="4">The sequence shown here is derived from an EMBL/GenBank/DDBJ whole genome shotgun (WGS) entry which is preliminary data.</text>
</comment>
<keyword evidence="5" id="KW-1185">Reference proteome</keyword>
<dbReference type="PROSITE" id="PS50088">
    <property type="entry name" value="ANK_REPEAT"/>
    <property type="match status" value="2"/>
</dbReference>
<dbReference type="PANTHER" id="PTHR24166">
    <property type="entry name" value="ROLLING PEBBLES, ISOFORM B"/>
    <property type="match status" value="1"/>
</dbReference>
<evidence type="ECO:0000256" key="3">
    <source>
        <dbReference type="PROSITE-ProRule" id="PRU00023"/>
    </source>
</evidence>
<reference evidence="4 5" key="1">
    <citation type="submission" date="2024-07" db="EMBL/GenBank/DDBJ databases">
        <title>Section-level genome sequencing and comparative genomics of Aspergillus sections Usti and Cavernicolus.</title>
        <authorList>
            <consortium name="Lawrence Berkeley National Laboratory"/>
            <person name="Nybo J.L."/>
            <person name="Vesth T.C."/>
            <person name="Theobald S."/>
            <person name="Frisvad J.C."/>
            <person name="Larsen T.O."/>
            <person name="Kjaerboelling I."/>
            <person name="Rothschild-Mancinelli K."/>
            <person name="Lyhne E.K."/>
            <person name="Kogle M.E."/>
            <person name="Barry K."/>
            <person name="Clum A."/>
            <person name="Na H."/>
            <person name="Ledsgaard L."/>
            <person name="Lin J."/>
            <person name="Lipzen A."/>
            <person name="Kuo A."/>
            <person name="Riley R."/>
            <person name="Mondo S."/>
            <person name="Labutti K."/>
            <person name="Haridas S."/>
            <person name="Pangalinan J."/>
            <person name="Salamov A.A."/>
            <person name="Simmons B.A."/>
            <person name="Magnuson J.K."/>
            <person name="Chen J."/>
            <person name="Drula E."/>
            <person name="Henrissat B."/>
            <person name="Wiebenga A."/>
            <person name="Lubbers R.J."/>
            <person name="Gomes A.C."/>
            <person name="Makela M.R."/>
            <person name="Stajich J."/>
            <person name="Grigoriev I.V."/>
            <person name="Mortensen U.H."/>
            <person name="De Vries R.P."/>
            <person name="Baker S.E."/>
            <person name="Andersen M.R."/>
        </authorList>
    </citation>
    <scope>NUCLEOTIDE SEQUENCE [LARGE SCALE GENOMIC DNA]</scope>
    <source>
        <strain evidence="4 5">CBS 588.65</strain>
    </source>
</reference>
<name>A0ABR4GR29_9EURO</name>